<dbReference type="SMART" id="SM00752">
    <property type="entry name" value="HTTM"/>
    <property type="match status" value="1"/>
</dbReference>
<feature type="transmembrane region" description="Helical" evidence="6">
    <location>
        <begin position="20"/>
        <end position="38"/>
    </location>
</feature>
<dbReference type="InterPro" id="IPR011020">
    <property type="entry name" value="HTTM-like"/>
</dbReference>
<evidence type="ECO:0000313" key="8">
    <source>
        <dbReference type="EMBL" id="GGO44338.1"/>
    </source>
</evidence>
<dbReference type="PANTHER" id="PTHR39535">
    <property type="entry name" value="SPORULATION-DELAYING PROTEIN SDPB"/>
    <property type="match status" value="1"/>
</dbReference>
<comment type="caution">
    <text evidence="8">The sequence shown here is derived from an EMBL/GenBank/DDBJ whole genome shotgun (WGS) entry which is preliminary data.</text>
</comment>
<feature type="domain" description="HTTM-like" evidence="7">
    <location>
        <begin position="14"/>
        <end position="249"/>
    </location>
</feature>
<evidence type="ECO:0000313" key="9">
    <source>
        <dbReference type="Proteomes" id="UP000631535"/>
    </source>
</evidence>
<dbReference type="RefSeq" id="WP_189035763.1">
    <property type="nucleotide sequence ID" value="NZ_BMMP01000002.1"/>
</dbReference>
<sequence length="395" mass="43993">MIRSAIASLDRIAARPSSTAGVSAARVLMGFVGFMYYVSQYKDRSYLFGPDGVLPHHVFVEQLADSGAFSIYSWSGSPLWAETVFHLGALAAFSVLVGFGGRLGLAVHWVFLWSVYQRQTALIDGGDNLAYLVIPMLMLTRCYDRFSVSTGAAAELSCRLPEWARSLSRPLHTLGVGAIAAQMCLIYVVSGLYKVQGPMWQDGTALFYILRVPEFTWPGVSEHVYGNELLVYLGTYSATLFLVYFPLGVDRAAHGPDRLRPHHDRLRHDLPQQRDRQDHGLRAPGRSFALPSENAVRALPTEAVRELKRDACMMVIAELLSNFFPRRPARFREHVLSCLFTIVLSVLVWVAVARFYGMRTETVVQVSCVLAAFETVAYAASRLMFRRRAGGEAET</sequence>
<evidence type="ECO:0000256" key="1">
    <source>
        <dbReference type="ARBA" id="ARBA00004127"/>
    </source>
</evidence>
<accession>A0ABQ2LXG5</accession>
<gene>
    <name evidence="8" type="ORF">GCM10012287_09690</name>
</gene>
<proteinExistence type="predicted"/>
<keyword evidence="2 6" id="KW-0812">Transmembrane</keyword>
<dbReference type="PANTHER" id="PTHR39535:SF2">
    <property type="entry name" value="HTTM DOMAIN-CONTAINING PROTEIN"/>
    <property type="match status" value="1"/>
</dbReference>
<dbReference type="InterPro" id="IPR052964">
    <property type="entry name" value="Sporulation_signal_mat"/>
</dbReference>
<evidence type="ECO:0000256" key="4">
    <source>
        <dbReference type="ARBA" id="ARBA00023136"/>
    </source>
</evidence>
<dbReference type="EMBL" id="BMMP01000002">
    <property type="protein sequence ID" value="GGO44338.1"/>
    <property type="molecule type" value="Genomic_DNA"/>
</dbReference>
<evidence type="ECO:0000256" key="6">
    <source>
        <dbReference type="SAM" id="Phobius"/>
    </source>
</evidence>
<evidence type="ECO:0000256" key="3">
    <source>
        <dbReference type="ARBA" id="ARBA00022989"/>
    </source>
</evidence>
<comment type="subcellular location">
    <subcellularLocation>
        <location evidence="1">Endomembrane system</location>
        <topology evidence="1">Multi-pass membrane protein</topology>
    </subcellularLocation>
</comment>
<evidence type="ECO:0000256" key="2">
    <source>
        <dbReference type="ARBA" id="ARBA00022692"/>
    </source>
</evidence>
<evidence type="ECO:0000259" key="7">
    <source>
        <dbReference type="SMART" id="SM00752"/>
    </source>
</evidence>
<evidence type="ECO:0000256" key="5">
    <source>
        <dbReference type="SAM" id="MobiDB-lite"/>
    </source>
</evidence>
<keyword evidence="4 6" id="KW-0472">Membrane</keyword>
<dbReference type="Proteomes" id="UP000631535">
    <property type="component" value="Unassembled WGS sequence"/>
</dbReference>
<name>A0ABQ2LXG5_9ACTN</name>
<feature type="transmembrane region" description="Helical" evidence="6">
    <location>
        <begin position="229"/>
        <end position="249"/>
    </location>
</feature>
<feature type="transmembrane region" description="Helical" evidence="6">
    <location>
        <begin position="84"/>
        <end position="112"/>
    </location>
</feature>
<reference evidence="9" key="1">
    <citation type="journal article" date="2019" name="Int. J. Syst. Evol. Microbiol.">
        <title>The Global Catalogue of Microorganisms (GCM) 10K type strain sequencing project: providing services to taxonomists for standard genome sequencing and annotation.</title>
        <authorList>
            <consortium name="The Broad Institute Genomics Platform"/>
            <consortium name="The Broad Institute Genome Sequencing Center for Infectious Disease"/>
            <person name="Wu L."/>
            <person name="Ma J."/>
        </authorList>
    </citation>
    <scope>NUCLEOTIDE SEQUENCE [LARGE SCALE GENOMIC DNA]</scope>
    <source>
        <strain evidence="9">CGMCC 4.7178</strain>
    </source>
</reference>
<feature type="region of interest" description="Disordered" evidence="5">
    <location>
        <begin position="258"/>
        <end position="281"/>
    </location>
</feature>
<organism evidence="8 9">
    <name type="scientific">Streptomyces daqingensis</name>
    <dbReference type="NCBI Taxonomy" id="1472640"/>
    <lineage>
        <taxon>Bacteria</taxon>
        <taxon>Bacillati</taxon>
        <taxon>Actinomycetota</taxon>
        <taxon>Actinomycetes</taxon>
        <taxon>Kitasatosporales</taxon>
        <taxon>Streptomycetaceae</taxon>
        <taxon>Streptomyces</taxon>
    </lineage>
</organism>
<feature type="compositionally biased region" description="Basic and acidic residues" evidence="5">
    <location>
        <begin position="266"/>
        <end position="281"/>
    </location>
</feature>
<feature type="transmembrane region" description="Helical" evidence="6">
    <location>
        <begin position="362"/>
        <end position="380"/>
    </location>
</feature>
<feature type="transmembrane region" description="Helical" evidence="6">
    <location>
        <begin position="335"/>
        <end position="356"/>
    </location>
</feature>
<feature type="transmembrane region" description="Helical" evidence="6">
    <location>
        <begin position="174"/>
        <end position="193"/>
    </location>
</feature>
<keyword evidence="3 6" id="KW-1133">Transmembrane helix</keyword>
<keyword evidence="9" id="KW-1185">Reference proteome</keyword>
<protein>
    <recommendedName>
        <fullName evidence="7">HTTM-like domain-containing protein</fullName>
    </recommendedName>
</protein>